<keyword evidence="5 6" id="KW-0472">Membrane</keyword>
<dbReference type="AlphaFoldDB" id="A4A766"/>
<dbReference type="RefSeq" id="WP_008292956.1">
    <property type="nucleotide sequence ID" value="NZ_CM002299.1"/>
</dbReference>
<comment type="subcellular location">
    <subcellularLocation>
        <location evidence="1">Cell membrane</location>
        <topology evidence="1">Multi-pass membrane protein</topology>
    </subcellularLocation>
</comment>
<dbReference type="PANTHER" id="PTHR42770">
    <property type="entry name" value="AMINO ACID TRANSPORTER-RELATED"/>
    <property type="match status" value="1"/>
</dbReference>
<evidence type="ECO:0000313" key="8">
    <source>
        <dbReference type="Proteomes" id="UP000019205"/>
    </source>
</evidence>
<feature type="transmembrane region" description="Helical" evidence="6">
    <location>
        <begin position="50"/>
        <end position="75"/>
    </location>
</feature>
<organism evidence="7 8">
    <name type="scientific">Congregibacter litoralis KT71</name>
    <dbReference type="NCBI Taxonomy" id="314285"/>
    <lineage>
        <taxon>Bacteria</taxon>
        <taxon>Pseudomonadati</taxon>
        <taxon>Pseudomonadota</taxon>
        <taxon>Gammaproteobacteria</taxon>
        <taxon>Cellvibrionales</taxon>
        <taxon>Halieaceae</taxon>
        <taxon>Congregibacter</taxon>
    </lineage>
</organism>
<keyword evidence="4 6" id="KW-1133">Transmembrane helix</keyword>
<evidence type="ECO:0000256" key="2">
    <source>
        <dbReference type="ARBA" id="ARBA00022475"/>
    </source>
</evidence>
<feature type="transmembrane region" description="Helical" evidence="6">
    <location>
        <begin position="307"/>
        <end position="336"/>
    </location>
</feature>
<dbReference type="GO" id="GO:0022857">
    <property type="term" value="F:transmembrane transporter activity"/>
    <property type="evidence" value="ECO:0007669"/>
    <property type="project" value="InterPro"/>
</dbReference>
<keyword evidence="2" id="KW-1003">Cell membrane</keyword>
<feature type="transmembrane region" description="Helical" evidence="6">
    <location>
        <begin position="96"/>
        <end position="124"/>
    </location>
</feature>
<dbReference type="Pfam" id="PF13520">
    <property type="entry name" value="AA_permease_2"/>
    <property type="match status" value="1"/>
</dbReference>
<evidence type="ECO:0000256" key="6">
    <source>
        <dbReference type="SAM" id="Phobius"/>
    </source>
</evidence>
<gene>
    <name evidence="7" type="ORF">KT71_02772</name>
</gene>
<evidence type="ECO:0000256" key="4">
    <source>
        <dbReference type="ARBA" id="ARBA00022989"/>
    </source>
</evidence>
<dbReference type="Gene3D" id="1.20.1740.10">
    <property type="entry name" value="Amino acid/polyamine transporter I"/>
    <property type="match status" value="1"/>
</dbReference>
<protein>
    <submittedName>
        <fullName evidence="7">Amino acid/polyamine/organocation transporter, APC superfamily</fullName>
    </submittedName>
</protein>
<feature type="transmembrane region" description="Helical" evidence="6">
    <location>
        <begin position="428"/>
        <end position="446"/>
    </location>
</feature>
<reference evidence="7 8" key="1">
    <citation type="journal article" date="2007" name="Proc. Natl. Acad. Sci. U.S.A.">
        <title>Characterization of a marine gammaproteobacterium capable of aerobic anoxygenic photosynthesis.</title>
        <authorList>
            <person name="Fuchs B.M."/>
            <person name="Spring S."/>
            <person name="Teeling H."/>
            <person name="Quast C."/>
            <person name="Wulf J."/>
            <person name="Schattenhofer M."/>
            <person name="Yan S."/>
            <person name="Ferriera S."/>
            <person name="Johnson J."/>
            <person name="Glockner F.O."/>
            <person name="Amann R."/>
        </authorList>
    </citation>
    <scope>NUCLEOTIDE SEQUENCE [LARGE SCALE GENOMIC DNA]</scope>
    <source>
        <strain evidence="7">KT71</strain>
    </source>
</reference>
<dbReference type="OrthoDB" id="3185104at2"/>
<evidence type="ECO:0000256" key="5">
    <source>
        <dbReference type="ARBA" id="ARBA00023136"/>
    </source>
</evidence>
<reference evidence="7 8" key="2">
    <citation type="journal article" date="2009" name="PLoS ONE">
        <title>The photosynthetic apparatus and its regulation in the aerobic gammaproteobacterium Congregibacter litoralis gen. nov., sp. nov.</title>
        <authorList>
            <person name="Spring S."/>
            <person name="Lunsdorf H."/>
            <person name="Fuchs B.M."/>
            <person name="Tindall B.J."/>
        </authorList>
    </citation>
    <scope>NUCLEOTIDE SEQUENCE [LARGE SCALE GENOMIC DNA]</scope>
    <source>
        <strain evidence="7">KT71</strain>
    </source>
</reference>
<name>A4A766_9GAMM</name>
<dbReference type="STRING" id="314285.KT71_02772"/>
<feature type="transmembrane region" description="Helical" evidence="6">
    <location>
        <begin position="357"/>
        <end position="376"/>
    </location>
</feature>
<dbReference type="GO" id="GO:0005886">
    <property type="term" value="C:plasma membrane"/>
    <property type="evidence" value="ECO:0007669"/>
    <property type="project" value="UniProtKB-SubCell"/>
</dbReference>
<feature type="transmembrane region" description="Helical" evidence="6">
    <location>
        <begin position="382"/>
        <end position="407"/>
    </location>
</feature>
<proteinExistence type="predicted"/>
<comment type="caution">
    <text evidence="7">The sequence shown here is derived from an EMBL/GenBank/DDBJ whole genome shotgun (WGS) entry which is preliminary data.</text>
</comment>
<dbReference type="Proteomes" id="UP000019205">
    <property type="component" value="Chromosome"/>
</dbReference>
<accession>A4A766</accession>
<feature type="transmembrane region" description="Helical" evidence="6">
    <location>
        <begin position="253"/>
        <end position="272"/>
    </location>
</feature>
<keyword evidence="3 6" id="KW-0812">Transmembrane</keyword>
<feature type="transmembrane region" description="Helical" evidence="6">
    <location>
        <begin position="20"/>
        <end position="44"/>
    </location>
</feature>
<dbReference type="eggNOG" id="COG0531">
    <property type="taxonomic scope" value="Bacteria"/>
</dbReference>
<dbReference type="InterPro" id="IPR002293">
    <property type="entry name" value="AA/rel_permease1"/>
</dbReference>
<feature type="transmembrane region" description="Helical" evidence="6">
    <location>
        <begin position="144"/>
        <end position="164"/>
    </location>
</feature>
<dbReference type="PIRSF" id="PIRSF006060">
    <property type="entry name" value="AA_transporter"/>
    <property type="match status" value="1"/>
</dbReference>
<feature type="transmembrane region" description="Helical" evidence="6">
    <location>
        <begin position="220"/>
        <end position="241"/>
    </location>
</feature>
<dbReference type="PANTHER" id="PTHR42770:SF7">
    <property type="entry name" value="MEMBRANE PROTEIN"/>
    <property type="match status" value="1"/>
</dbReference>
<evidence type="ECO:0000256" key="3">
    <source>
        <dbReference type="ARBA" id="ARBA00022692"/>
    </source>
</evidence>
<evidence type="ECO:0000313" key="7">
    <source>
        <dbReference type="EMBL" id="EAQ98135.1"/>
    </source>
</evidence>
<feature type="transmembrane region" description="Helical" evidence="6">
    <location>
        <begin position="458"/>
        <end position="478"/>
    </location>
</feature>
<feature type="transmembrane region" description="Helical" evidence="6">
    <location>
        <begin position="171"/>
        <end position="191"/>
    </location>
</feature>
<sequence length="500" mass="54245">MTEEHTKNTAEGALKRELGLGALAATGICSMLGASVYVVPFMIQRNVPGIGAWVLPAFLFAALPAILAALAYAMLASAMPRAGGSYLYASRGLSPYLGFVASFSQWFGLSIVIGVIAYIIVPFLRDVALALQWTETAALLENGAVRVGLALLMLWTFVGTNLLGSRFYARTLIPLMLLMFSLGAIVVFAGFSHDPGDFVAGLMMRDERALVITANPEFDLGTFLAAAAILFSSFIGFDSIAQAGGEARKPRRNLPLAIAIAMLSVGSFYFLFTAAVYHTVPWQIVAQESLQRDVTAPGLLSYVLPEVWAVAIIAGAAIALLNDLPAMLLAVSRLMFAWAKDGIFPKALKEVHPRRHTPQTAIIASGVMATFGILGSHFASDFFLGIDIMVTSMLVNFMLMCLTVITLPRINPALANKVSVLSHRPSQLILAWLGLIMLAGFLLIHLRKDLSSELSAWYFHSTPIWLIVMALGSSIYFWERNKLQKSGTELNKLFRQLPPE</sequence>
<dbReference type="EMBL" id="AAOA02000002">
    <property type="protein sequence ID" value="EAQ98135.1"/>
    <property type="molecule type" value="Genomic_DNA"/>
</dbReference>
<evidence type="ECO:0000256" key="1">
    <source>
        <dbReference type="ARBA" id="ARBA00004651"/>
    </source>
</evidence>
<dbReference type="HOGENOM" id="CLU_544867_0_0_6"/>
<dbReference type="InterPro" id="IPR050367">
    <property type="entry name" value="APC_superfamily"/>
</dbReference>
<keyword evidence="8" id="KW-1185">Reference proteome</keyword>